<evidence type="ECO:0000313" key="3">
    <source>
        <dbReference type="EMBL" id="MDO7848947.1"/>
    </source>
</evidence>
<dbReference type="RefSeq" id="WP_305013614.1">
    <property type="nucleotide sequence ID" value="NZ_JAUQSX010000013.1"/>
</dbReference>
<dbReference type="PANTHER" id="PTHR46580">
    <property type="entry name" value="SENSOR KINASE-RELATED"/>
    <property type="match status" value="1"/>
</dbReference>
<reference evidence="3" key="1">
    <citation type="submission" date="2023-07" db="EMBL/GenBank/DDBJ databases">
        <authorList>
            <person name="Kim M.K."/>
        </authorList>
    </citation>
    <scope>NUCLEOTIDE SEQUENCE</scope>
    <source>
        <strain evidence="3">M29</strain>
    </source>
</reference>
<gene>
    <name evidence="3" type="ORF">Q5H92_21455</name>
</gene>
<keyword evidence="1" id="KW-0732">Signal</keyword>
<dbReference type="SUPFAM" id="SSF69318">
    <property type="entry name" value="Integrin alpha N-terminal domain"/>
    <property type="match status" value="1"/>
</dbReference>
<accession>A0ABT9AJN9</accession>
<evidence type="ECO:0000313" key="4">
    <source>
        <dbReference type="Proteomes" id="UP001167796"/>
    </source>
</evidence>
<comment type="caution">
    <text evidence="3">The sequence shown here is derived from an EMBL/GenBank/DDBJ whole genome shotgun (WGS) entry which is preliminary data.</text>
</comment>
<organism evidence="3 4">
    <name type="scientific">Hymenobacter mellowenesis</name>
    <dbReference type="NCBI Taxonomy" id="3063995"/>
    <lineage>
        <taxon>Bacteria</taxon>
        <taxon>Pseudomonadati</taxon>
        <taxon>Bacteroidota</taxon>
        <taxon>Cytophagia</taxon>
        <taxon>Cytophagales</taxon>
        <taxon>Hymenobacteraceae</taxon>
        <taxon>Hymenobacter</taxon>
    </lineage>
</organism>
<dbReference type="Proteomes" id="UP001167796">
    <property type="component" value="Unassembled WGS sequence"/>
</dbReference>
<dbReference type="InterPro" id="IPR028994">
    <property type="entry name" value="Integrin_alpha_N"/>
</dbReference>
<dbReference type="InterPro" id="IPR032812">
    <property type="entry name" value="SbsA_Ig"/>
</dbReference>
<keyword evidence="4" id="KW-1185">Reference proteome</keyword>
<dbReference type="Pfam" id="PF13517">
    <property type="entry name" value="FG-GAP_3"/>
    <property type="match status" value="1"/>
</dbReference>
<dbReference type="Gene3D" id="2.130.10.130">
    <property type="entry name" value="Integrin alpha, N-terminal"/>
    <property type="match status" value="1"/>
</dbReference>
<dbReference type="PANTHER" id="PTHR46580:SF4">
    <property type="entry name" value="ATP_GTP-BINDING PROTEIN"/>
    <property type="match status" value="1"/>
</dbReference>
<dbReference type="InterPro" id="IPR013517">
    <property type="entry name" value="FG-GAP"/>
</dbReference>
<proteinExistence type="predicted"/>
<protein>
    <submittedName>
        <fullName evidence="3">FG-GAP-like repeat-containing protein</fullName>
    </submittedName>
</protein>
<sequence length="315" mass="32333">MTFSGLIYNPFPFQNPFIISHFVRLFVPISLSLLPGLAMAQLSVTATTPAVNQLGLLPNATVSAAFNQALASSSVNALKVHSMQRGGMRSSRAGSVAANGNALVFTPTYSFSPGELISVTATTAAGNTAGLALSRPYVWQFGAGVSGPGRGYFSTGYDPTLFKGSFALVAGDVDNDGDLDMLSANISRRCVDVCFNNGSGIFSLAPANPSPTVRPDPCGLAIGDLDNDGDLDIVVNTNNIALMVNNGQGFFAGTANYSIPISNGCGGNISLSDLDGDGDLDFLGPNAGGGAFIRFNGNLALAAPPRNPSRARLGG</sequence>
<feature type="domain" description="SbsA Ig-like" evidence="2">
    <location>
        <begin position="41"/>
        <end position="141"/>
    </location>
</feature>
<evidence type="ECO:0000259" key="2">
    <source>
        <dbReference type="Pfam" id="PF13205"/>
    </source>
</evidence>
<dbReference type="EMBL" id="JAUQSX010000013">
    <property type="protein sequence ID" value="MDO7848947.1"/>
    <property type="molecule type" value="Genomic_DNA"/>
</dbReference>
<dbReference type="Pfam" id="PF13205">
    <property type="entry name" value="Big_5"/>
    <property type="match status" value="1"/>
</dbReference>
<name>A0ABT9AJN9_9BACT</name>
<evidence type="ECO:0000256" key="1">
    <source>
        <dbReference type="ARBA" id="ARBA00022729"/>
    </source>
</evidence>